<proteinExistence type="predicted"/>
<dbReference type="RefSeq" id="WP_344043001.1">
    <property type="nucleotide sequence ID" value="NZ_BAAAKE010000039.1"/>
</dbReference>
<dbReference type="Pfam" id="PF22738">
    <property type="entry name" value="NNH7"/>
    <property type="match status" value="1"/>
</dbReference>
<dbReference type="InterPro" id="IPR027417">
    <property type="entry name" value="P-loop_NTPase"/>
</dbReference>
<reference evidence="3" key="1">
    <citation type="journal article" date="2019" name="Int. J. Syst. Evol. Microbiol.">
        <title>The Global Catalogue of Microorganisms (GCM) 10K type strain sequencing project: providing services to taxonomists for standard genome sequencing and annotation.</title>
        <authorList>
            <consortium name="The Broad Institute Genomics Platform"/>
            <consortium name="The Broad Institute Genome Sequencing Center for Infectious Disease"/>
            <person name="Wu L."/>
            <person name="Ma J."/>
        </authorList>
    </citation>
    <scope>NUCLEOTIDE SEQUENCE [LARGE SCALE GENOMIC DNA]</scope>
    <source>
        <strain evidence="3">KCTC 12848</strain>
    </source>
</reference>
<dbReference type="Gene3D" id="3.40.50.300">
    <property type="entry name" value="P-loop containing nucleotide triphosphate hydrolases"/>
    <property type="match status" value="1"/>
</dbReference>
<gene>
    <name evidence="2" type="ORF">ACFPFM_27970</name>
</gene>
<dbReference type="SMART" id="SM00382">
    <property type="entry name" value="AAA"/>
    <property type="match status" value="1"/>
</dbReference>
<dbReference type="InterPro" id="IPR054567">
    <property type="entry name" value="NNH7"/>
</dbReference>
<evidence type="ECO:0000259" key="1">
    <source>
        <dbReference type="SMART" id="SM00382"/>
    </source>
</evidence>
<dbReference type="Proteomes" id="UP001595833">
    <property type="component" value="Unassembled WGS sequence"/>
</dbReference>
<sequence length="1048" mass="113438">MRRSFSYADAVKLLGGDTALLKFLDHASAGVVTAAGGIDLLDARTEVVRVGRQLLASVRERVTGLHRVDRTRLLEAAHGVIVVTALFEALDEAELPFKPRFSRAGQAALATSSWAGSDRWSDLLTTLLGTGLPLPGPESPPEQVAEDLSSYYAHMTGEYLGFLAGFEGFDGFGEVALPDVPGRALERYRAHYRRLALDCPEFGVWTSGVEHAATRTALGGMRELLERIAARLLPDAHRDALANGYRPALRQPVVDGDLPAGLVAPTLEQAYVAPLFRVAEAGRDGDAGREGWWAGVPTRSDLDDYLAGHLTSSRATRAPLVVLGQPGAGKSLLTKVLAAQLPGDFLPIRVVLRDVPAESDLQEQVEHAVRATTGERWDWPALARAAAPAVPVVLLDGFDELLQATGVSRSDYLVDVQRFQQRELEQGRAAVVVVTSRIAVADRARFPDAAVVLRLEPFGEEQVREWLGTWNRVNPGARLAPEVALQHAELAGQPLLLFMLALHNAGGGALRGAASLGRAQLYEQLLTRFARREVVKHLRDAPDHDVDRAVEQELIRLSVIAFAMFNRGAQWVEEADLDEDLDALFPSGPRAGPGKRVRLSAAQLAVGRFFFVHEARSAHDGRPRHTYEFLHATFGEYLVARLVHRVSLEAVAGERAASSFHYRPAEDGAGWLRPLLSFAPLTTRSPVIGFLRELFAGVAEADREPLHRLLVRLLDAARRHPVDAAYEPRVLPAARRIAACTANLVVLVVAVRGRLVASGLPGEQDAVRRWRALALLWESQFEPEEWLSLVHQFDVTRVVAGGHRDVVVEPASGRPVPPGDLGGDHELPDTSPDALRRYRNFRCSPDVDWVHDGLEPLLSNFRAAGVAVSSEGGPVVSLTRLLTTLLAAGSPGDRVDAYRALGRAQASIMRSKHFYYEPVLKIMAGDPCATPDLMRDVVEAGALLNAPPDHLLACARRMLVGAGDNAVAFGAINAVLGNSPSPAQAVEVLIRCVELGLEPGAHVGLFRDLPAFLRQLDLAALAEADRGLATRLGWAMGAIGLGHLVELT</sequence>
<evidence type="ECO:0000313" key="2">
    <source>
        <dbReference type="EMBL" id="MFC5057570.1"/>
    </source>
</evidence>
<organism evidence="2 3">
    <name type="scientific">Saccharothrix xinjiangensis</name>
    <dbReference type="NCBI Taxonomy" id="204798"/>
    <lineage>
        <taxon>Bacteria</taxon>
        <taxon>Bacillati</taxon>
        <taxon>Actinomycetota</taxon>
        <taxon>Actinomycetes</taxon>
        <taxon>Pseudonocardiales</taxon>
        <taxon>Pseudonocardiaceae</taxon>
        <taxon>Saccharothrix</taxon>
    </lineage>
</organism>
<protein>
    <submittedName>
        <fullName evidence="2">NACHT domain-containing protein</fullName>
    </submittedName>
</protein>
<comment type="caution">
    <text evidence="2">The sequence shown here is derived from an EMBL/GenBank/DDBJ whole genome shotgun (WGS) entry which is preliminary data.</text>
</comment>
<dbReference type="EMBL" id="JBHSJB010000028">
    <property type="protein sequence ID" value="MFC5057570.1"/>
    <property type="molecule type" value="Genomic_DNA"/>
</dbReference>
<dbReference type="SUPFAM" id="SSF52540">
    <property type="entry name" value="P-loop containing nucleoside triphosphate hydrolases"/>
    <property type="match status" value="1"/>
</dbReference>
<feature type="domain" description="AAA+ ATPase" evidence="1">
    <location>
        <begin position="316"/>
        <end position="456"/>
    </location>
</feature>
<evidence type="ECO:0000313" key="3">
    <source>
        <dbReference type="Proteomes" id="UP001595833"/>
    </source>
</evidence>
<accession>A0ABV9Y4I7</accession>
<keyword evidence="3" id="KW-1185">Reference proteome</keyword>
<dbReference type="InterPro" id="IPR003593">
    <property type="entry name" value="AAA+_ATPase"/>
</dbReference>
<name>A0ABV9Y4I7_9PSEU</name>